<name>A0A026VXA6_OOCBI</name>
<sequence>MRTLQEWVSGVSWGGHRRMGVLRQDDREPPVNSRDDPPINEIPSLPRQKYYFRKTEIPFPVPATAKQMLLTVSARKLMSLARVKRSYTAWGDTMRQNRERTGALHTCALDVPWNNTGTILISFHQGEIFAAHIFQEIQRERESVCVCVKGRKE</sequence>
<feature type="compositionally biased region" description="Basic and acidic residues" evidence="1">
    <location>
        <begin position="23"/>
        <end position="37"/>
    </location>
</feature>
<reference evidence="2 3" key="1">
    <citation type="journal article" date="2014" name="Curr. Biol.">
        <title>The genome of the clonal raider ant Cerapachys biroi.</title>
        <authorList>
            <person name="Oxley P.R."/>
            <person name="Ji L."/>
            <person name="Fetter-Pruneda I."/>
            <person name="McKenzie S.K."/>
            <person name="Li C."/>
            <person name="Hu H."/>
            <person name="Zhang G."/>
            <person name="Kronauer D.J."/>
        </authorList>
    </citation>
    <scope>NUCLEOTIDE SEQUENCE [LARGE SCALE GENOMIC DNA]</scope>
</reference>
<organism evidence="2 3">
    <name type="scientific">Ooceraea biroi</name>
    <name type="common">Clonal raider ant</name>
    <name type="synonym">Cerapachys biroi</name>
    <dbReference type="NCBI Taxonomy" id="2015173"/>
    <lineage>
        <taxon>Eukaryota</taxon>
        <taxon>Metazoa</taxon>
        <taxon>Ecdysozoa</taxon>
        <taxon>Arthropoda</taxon>
        <taxon>Hexapoda</taxon>
        <taxon>Insecta</taxon>
        <taxon>Pterygota</taxon>
        <taxon>Neoptera</taxon>
        <taxon>Endopterygota</taxon>
        <taxon>Hymenoptera</taxon>
        <taxon>Apocrita</taxon>
        <taxon>Aculeata</taxon>
        <taxon>Formicoidea</taxon>
        <taxon>Formicidae</taxon>
        <taxon>Dorylinae</taxon>
        <taxon>Ooceraea</taxon>
    </lineage>
</organism>
<proteinExistence type="predicted"/>
<dbReference type="AlphaFoldDB" id="A0A026VXA6"/>
<evidence type="ECO:0000256" key="1">
    <source>
        <dbReference type="SAM" id="MobiDB-lite"/>
    </source>
</evidence>
<dbReference type="Proteomes" id="UP000053097">
    <property type="component" value="Unassembled WGS sequence"/>
</dbReference>
<keyword evidence="3" id="KW-1185">Reference proteome</keyword>
<evidence type="ECO:0000313" key="3">
    <source>
        <dbReference type="Proteomes" id="UP000053097"/>
    </source>
</evidence>
<gene>
    <name evidence="2" type="ORF">X777_13731</name>
</gene>
<accession>A0A026VXA6</accession>
<dbReference type="EMBL" id="KK107622">
    <property type="protein sequence ID" value="EZA48433.1"/>
    <property type="molecule type" value="Genomic_DNA"/>
</dbReference>
<protein>
    <submittedName>
        <fullName evidence="2">Uncharacterized protein</fullName>
    </submittedName>
</protein>
<feature type="region of interest" description="Disordered" evidence="1">
    <location>
        <begin position="19"/>
        <end position="40"/>
    </location>
</feature>
<evidence type="ECO:0000313" key="2">
    <source>
        <dbReference type="EMBL" id="EZA48433.1"/>
    </source>
</evidence>